<evidence type="ECO:0000313" key="1">
    <source>
        <dbReference type="EMBL" id="VAH89078.1"/>
    </source>
</evidence>
<protein>
    <submittedName>
        <fullName evidence="1">Uncharacterized protein</fullName>
    </submittedName>
</protein>
<organism evidence="1 2">
    <name type="scientific">Triticum turgidum subsp. durum</name>
    <name type="common">Durum wheat</name>
    <name type="synonym">Triticum durum</name>
    <dbReference type="NCBI Taxonomy" id="4567"/>
    <lineage>
        <taxon>Eukaryota</taxon>
        <taxon>Viridiplantae</taxon>
        <taxon>Streptophyta</taxon>
        <taxon>Embryophyta</taxon>
        <taxon>Tracheophyta</taxon>
        <taxon>Spermatophyta</taxon>
        <taxon>Magnoliopsida</taxon>
        <taxon>Liliopsida</taxon>
        <taxon>Poales</taxon>
        <taxon>Poaceae</taxon>
        <taxon>BOP clade</taxon>
        <taxon>Pooideae</taxon>
        <taxon>Triticodae</taxon>
        <taxon>Triticeae</taxon>
        <taxon>Triticinae</taxon>
        <taxon>Triticum</taxon>
    </lineage>
</organism>
<name>A0A9R0S6B1_TRITD</name>
<gene>
    <name evidence="1" type="ORF">TRITD_4Av1G039750</name>
</gene>
<dbReference type="EMBL" id="LT934117">
    <property type="protein sequence ID" value="VAH89078.1"/>
    <property type="molecule type" value="Genomic_DNA"/>
</dbReference>
<dbReference type="Proteomes" id="UP000324705">
    <property type="component" value="Chromosome 4A"/>
</dbReference>
<keyword evidence="2" id="KW-1185">Reference proteome</keyword>
<dbReference type="AlphaFoldDB" id="A0A9R0S6B1"/>
<accession>A0A9R0S6B1</accession>
<sequence length="81" mass="9372">MEAKKNVNIVNLYPTFTNIVDNAPGQGQELSKQFKRKLSPCCESFDSKGYCRQQSESSELLYRVVVMKQLEKPSREFVHQD</sequence>
<reference evidence="1 2" key="1">
    <citation type="submission" date="2017-09" db="EMBL/GenBank/DDBJ databases">
        <authorList>
            <consortium name="International Durum Wheat Genome Sequencing Consortium (IDWGSC)"/>
            <person name="Milanesi L."/>
        </authorList>
    </citation>
    <scope>NUCLEOTIDE SEQUENCE [LARGE SCALE GENOMIC DNA]</scope>
    <source>
        <strain evidence="2">cv. Svevo</strain>
    </source>
</reference>
<evidence type="ECO:0000313" key="2">
    <source>
        <dbReference type="Proteomes" id="UP000324705"/>
    </source>
</evidence>
<proteinExistence type="predicted"/>
<dbReference type="Gramene" id="TRITD4Av1G039750.1">
    <property type="protein sequence ID" value="TRITD4Av1G039750.1"/>
    <property type="gene ID" value="TRITD4Av1G039750"/>
</dbReference>